<keyword evidence="1" id="KW-0812">Transmembrane</keyword>
<accession>A0A1G2C6W9</accession>
<feature type="transmembrane region" description="Helical" evidence="1">
    <location>
        <begin position="36"/>
        <end position="55"/>
    </location>
</feature>
<keyword evidence="1" id="KW-0472">Membrane</keyword>
<name>A0A1G2C6W9_9BACT</name>
<evidence type="ECO:0000256" key="1">
    <source>
        <dbReference type="SAM" id="Phobius"/>
    </source>
</evidence>
<sequence>MITIQVLAVLLCTLLLWTLIRDRNVMTLEARIIEGFLLFGMTMGAAGSLVIWWEMLTLFTLTGYGAALFAGGTGIVLVALTVQNKLAFRPRSIFDR</sequence>
<proteinExistence type="predicted"/>
<reference evidence="2 3" key="1">
    <citation type="journal article" date="2016" name="Nat. Commun.">
        <title>Thousands of microbial genomes shed light on interconnected biogeochemical processes in an aquifer system.</title>
        <authorList>
            <person name="Anantharaman K."/>
            <person name="Brown C.T."/>
            <person name="Hug L.A."/>
            <person name="Sharon I."/>
            <person name="Castelle C.J."/>
            <person name="Probst A.J."/>
            <person name="Thomas B.C."/>
            <person name="Singh A."/>
            <person name="Wilkins M.J."/>
            <person name="Karaoz U."/>
            <person name="Brodie E.L."/>
            <person name="Williams K.H."/>
            <person name="Hubbard S.S."/>
            <person name="Banfield J.F."/>
        </authorList>
    </citation>
    <scope>NUCLEOTIDE SEQUENCE [LARGE SCALE GENOMIC DNA]</scope>
</reference>
<feature type="transmembrane region" description="Helical" evidence="1">
    <location>
        <begin position="61"/>
        <end position="82"/>
    </location>
</feature>
<protein>
    <submittedName>
        <fullName evidence="2">Uncharacterized protein</fullName>
    </submittedName>
</protein>
<evidence type="ECO:0000313" key="3">
    <source>
        <dbReference type="Proteomes" id="UP000176349"/>
    </source>
</evidence>
<evidence type="ECO:0000313" key="2">
    <source>
        <dbReference type="EMBL" id="OGY97144.1"/>
    </source>
</evidence>
<dbReference type="AlphaFoldDB" id="A0A1G2C6W9"/>
<gene>
    <name evidence="2" type="ORF">A2128_01350</name>
</gene>
<feature type="transmembrane region" description="Helical" evidence="1">
    <location>
        <begin position="6"/>
        <end position="24"/>
    </location>
</feature>
<comment type="caution">
    <text evidence="2">The sequence shown here is derived from an EMBL/GenBank/DDBJ whole genome shotgun (WGS) entry which is preliminary data.</text>
</comment>
<organism evidence="2 3">
    <name type="scientific">Candidatus Liptonbacteria bacterium GWC1_60_9</name>
    <dbReference type="NCBI Taxonomy" id="1798645"/>
    <lineage>
        <taxon>Bacteria</taxon>
        <taxon>Candidatus Liptoniibacteriota</taxon>
    </lineage>
</organism>
<keyword evidence="1" id="KW-1133">Transmembrane helix</keyword>
<dbReference type="Proteomes" id="UP000176349">
    <property type="component" value="Unassembled WGS sequence"/>
</dbReference>
<dbReference type="EMBL" id="MHKV01000021">
    <property type="protein sequence ID" value="OGY97144.1"/>
    <property type="molecule type" value="Genomic_DNA"/>
</dbReference>